<dbReference type="EMBL" id="BMIA01000002">
    <property type="protein sequence ID" value="GGH36153.1"/>
    <property type="molecule type" value="Genomic_DNA"/>
</dbReference>
<evidence type="ECO:0000256" key="1">
    <source>
        <dbReference type="ARBA" id="ARBA00022801"/>
    </source>
</evidence>
<name>A0ABQ1YTN3_9BACT</name>
<dbReference type="Proteomes" id="UP000600214">
    <property type="component" value="Unassembled WGS sequence"/>
</dbReference>
<dbReference type="SUPFAM" id="SSF55545">
    <property type="entry name" value="beta-N-acetylhexosaminidase-like domain"/>
    <property type="match status" value="1"/>
</dbReference>
<evidence type="ECO:0000313" key="3">
    <source>
        <dbReference type="Proteomes" id="UP000600214"/>
    </source>
</evidence>
<evidence type="ECO:0000313" key="2">
    <source>
        <dbReference type="EMBL" id="GGH36153.1"/>
    </source>
</evidence>
<accession>A0ABQ1YTN3</accession>
<protein>
    <recommendedName>
        <fullName evidence="4">Alpha glucuronidase N-terminal domain-containing protein</fullName>
    </recommendedName>
</protein>
<organism evidence="2 3">
    <name type="scientific">Dyadobacter endophyticus</name>
    <dbReference type="NCBI Taxonomy" id="1749036"/>
    <lineage>
        <taxon>Bacteria</taxon>
        <taxon>Pseudomonadati</taxon>
        <taxon>Bacteroidota</taxon>
        <taxon>Cytophagia</taxon>
        <taxon>Cytophagales</taxon>
        <taxon>Spirosomataceae</taxon>
        <taxon>Dyadobacter</taxon>
    </lineage>
</organism>
<proteinExistence type="predicted"/>
<gene>
    <name evidence="2" type="ORF">GCM10007423_28290</name>
</gene>
<evidence type="ECO:0008006" key="4">
    <source>
        <dbReference type="Google" id="ProtNLM"/>
    </source>
</evidence>
<dbReference type="Gene3D" id="3.30.379.10">
    <property type="entry name" value="Chitobiase/beta-hexosaminidase domain 2-like"/>
    <property type="match status" value="1"/>
</dbReference>
<keyword evidence="1" id="KW-0378">Hydrolase</keyword>
<reference evidence="3" key="1">
    <citation type="journal article" date="2019" name="Int. J. Syst. Evol. Microbiol.">
        <title>The Global Catalogue of Microorganisms (GCM) 10K type strain sequencing project: providing services to taxonomists for standard genome sequencing and annotation.</title>
        <authorList>
            <consortium name="The Broad Institute Genomics Platform"/>
            <consortium name="The Broad Institute Genome Sequencing Center for Infectious Disease"/>
            <person name="Wu L."/>
            <person name="Ma J."/>
        </authorList>
    </citation>
    <scope>NUCLEOTIDE SEQUENCE [LARGE SCALE GENOMIC DNA]</scope>
    <source>
        <strain evidence="3">CGMCC 1.15288</strain>
    </source>
</reference>
<sequence>MHPQTRFKASLTGRLVPLFTILLFSATYFPCAAQVIGLKNAAWIISPSVPSPMKETAPAVLTEEIAKRTGITLKNASAWPKGNTPVIALALSSDKTLLSRALPASAGTNGPEFKAEGYRIVTETAAGNTTVWVIGADTRGILFGTGWLLRHLKMSKAFMGKPLLELPEPVNVASSPAYPIRGHQLGYRSTANTYDAWTVGQFDQYIRELAVFGSNAVEGIPFHEDDNPSPHFKIPAREMRIKMSEICQKYDMDYWVWTPATFELTDKGKRQAELDLHEQFYKECPRIDHIFFPGGDPGDNHPTEVLPFLKELQAKLVKYHPNAKMWISLQGFNTEQIDYFYKFLESEKPAWLQGVVSGPGSPPMAETRYRLPKQYQHRQYPDITHSVRCEFPVEKFDQAFALTLGRESVNPRPFAFAKIHAKYAPFTDGFVSYSDGSHDDVNKVLWSMRAWDPQMDVHGIMEEYTAFFFNHTVASAAASAIEGLEQNWKGPLAENGGVEMTYINWRILEKTEETLVNNWRWQMLLLRAYYDQYTRLRLIREQELEKQANAVLSSASLNTITKSMDAALAIVNKADEELISRDIYKHIVDLSDALYASIGLQTSTEKHKPRNPERGVVMDFVNYPLNNRWWLADEFEKIKKMTDPEQQLARLKTIAFWENPGQGSYYDGISSVAKGPRVKTISEDATDVAWWDSGKSRKRLSSQLFQREPALDYDNLDPRARYTIRVVGEGDALLRVDGRRLSPVIYNKEPETFKEWIVPLSLTQDGKISVTFDGPEESQLNWRKQSKISDIWLLKQP</sequence>
<keyword evidence="3" id="KW-1185">Reference proteome</keyword>
<dbReference type="InterPro" id="IPR029018">
    <property type="entry name" value="Hex-like_dom2"/>
</dbReference>
<comment type="caution">
    <text evidence="2">The sequence shown here is derived from an EMBL/GenBank/DDBJ whole genome shotgun (WGS) entry which is preliminary data.</text>
</comment>